<name>A0ABM3IJJ4_ZIZJJ</name>
<dbReference type="PRINTS" id="PR00019">
    <property type="entry name" value="LEURICHRPT"/>
</dbReference>
<dbReference type="SUPFAM" id="SSF52058">
    <property type="entry name" value="L domain-like"/>
    <property type="match status" value="1"/>
</dbReference>
<dbReference type="Pfam" id="PF00560">
    <property type="entry name" value="LRR_1"/>
    <property type="match status" value="1"/>
</dbReference>
<dbReference type="PANTHER" id="PTHR48063">
    <property type="entry name" value="LRR RECEPTOR-LIKE KINASE"/>
    <property type="match status" value="1"/>
</dbReference>
<keyword evidence="4 8" id="KW-1133">Transmembrane helix</keyword>
<organism evidence="9 10">
    <name type="scientific">Ziziphus jujuba</name>
    <name type="common">Chinese jujube</name>
    <name type="synonym">Ziziphus sativa</name>
    <dbReference type="NCBI Taxonomy" id="326968"/>
    <lineage>
        <taxon>Eukaryota</taxon>
        <taxon>Viridiplantae</taxon>
        <taxon>Streptophyta</taxon>
        <taxon>Embryophyta</taxon>
        <taxon>Tracheophyta</taxon>
        <taxon>Spermatophyta</taxon>
        <taxon>Magnoliopsida</taxon>
        <taxon>eudicotyledons</taxon>
        <taxon>Gunneridae</taxon>
        <taxon>Pentapetalae</taxon>
        <taxon>rosids</taxon>
        <taxon>fabids</taxon>
        <taxon>Rosales</taxon>
        <taxon>Rhamnaceae</taxon>
        <taxon>Paliureae</taxon>
        <taxon>Ziziphus</taxon>
    </lineage>
</organism>
<dbReference type="InterPro" id="IPR032675">
    <property type="entry name" value="LRR_dom_sf"/>
</dbReference>
<evidence type="ECO:0000256" key="1">
    <source>
        <dbReference type="ARBA" id="ARBA00004479"/>
    </source>
</evidence>
<keyword evidence="3" id="KW-0732">Signal</keyword>
<dbReference type="InterPro" id="IPR046956">
    <property type="entry name" value="RLP23-like"/>
</dbReference>
<feature type="transmembrane region" description="Helical" evidence="8">
    <location>
        <begin position="157"/>
        <end position="179"/>
    </location>
</feature>
<evidence type="ECO:0000313" key="10">
    <source>
        <dbReference type="RefSeq" id="XP_048329771.2"/>
    </source>
</evidence>
<dbReference type="PANTHER" id="PTHR48063:SF16">
    <property type="entry name" value="LRR RECEPTOR-LIKE SERINE_THREONINE-PROTEIN KINASE GSO1"/>
    <property type="match status" value="1"/>
</dbReference>
<gene>
    <name evidence="10" type="primary">LOC125422381</name>
</gene>
<accession>A0ABM3IJJ4</accession>
<evidence type="ECO:0000256" key="8">
    <source>
        <dbReference type="SAM" id="Phobius"/>
    </source>
</evidence>
<dbReference type="Proteomes" id="UP001652623">
    <property type="component" value="Chromosome 2"/>
</dbReference>
<evidence type="ECO:0000256" key="2">
    <source>
        <dbReference type="ARBA" id="ARBA00022692"/>
    </source>
</evidence>
<evidence type="ECO:0000313" key="9">
    <source>
        <dbReference type="Proteomes" id="UP001652623"/>
    </source>
</evidence>
<keyword evidence="2 8" id="KW-0812">Transmembrane</keyword>
<evidence type="ECO:0000256" key="5">
    <source>
        <dbReference type="ARBA" id="ARBA00023136"/>
    </source>
</evidence>
<comment type="subcellular location">
    <subcellularLocation>
        <location evidence="1">Membrane</location>
        <topology evidence="1">Single-pass type I membrane protein</topology>
    </subcellularLocation>
</comment>
<dbReference type="GeneID" id="125422381"/>
<dbReference type="InterPro" id="IPR001611">
    <property type="entry name" value="Leu-rich_rpt"/>
</dbReference>
<evidence type="ECO:0000256" key="7">
    <source>
        <dbReference type="ARBA" id="ARBA00023180"/>
    </source>
</evidence>
<sequence>MKDQSLIFSKILPLVVSMDLSGNNLSGDLPKEITKLSGLVFLNLSRNHMTGHIPKSVSKLKQLSSLDLSSNKLSGAVPRSLASLSFLGFLNLSNNNFSGRIPYTDHMTTFDAPFFAGNIGLCGIPLDVKCSGDDVDPEKGLSTSKSSRSGDTSTDKWFYLSVGLGFAAGILVPYLVIAMKRSWSVAYFDAVEKVVDRILFLWLKYRTRQQRNQRR</sequence>
<keyword evidence="9" id="KW-1185">Reference proteome</keyword>
<evidence type="ECO:0000256" key="4">
    <source>
        <dbReference type="ARBA" id="ARBA00022989"/>
    </source>
</evidence>
<dbReference type="Gene3D" id="3.80.10.10">
    <property type="entry name" value="Ribonuclease Inhibitor"/>
    <property type="match status" value="1"/>
</dbReference>
<keyword evidence="5 8" id="KW-0472">Membrane</keyword>
<proteinExistence type="predicted"/>
<keyword evidence="7" id="KW-0325">Glycoprotein</keyword>
<protein>
    <submittedName>
        <fullName evidence="10">Receptor like protein 25</fullName>
    </submittedName>
</protein>
<dbReference type="Pfam" id="PF13855">
    <property type="entry name" value="LRR_8"/>
    <property type="match status" value="1"/>
</dbReference>
<evidence type="ECO:0000256" key="3">
    <source>
        <dbReference type="ARBA" id="ARBA00022729"/>
    </source>
</evidence>
<reference evidence="10" key="1">
    <citation type="submission" date="2025-08" db="UniProtKB">
        <authorList>
            <consortium name="RefSeq"/>
        </authorList>
    </citation>
    <scope>IDENTIFICATION</scope>
    <source>
        <tissue evidence="10">Seedling</tissue>
    </source>
</reference>
<dbReference type="RefSeq" id="XP_048329771.2">
    <property type="nucleotide sequence ID" value="XM_048473814.2"/>
</dbReference>
<keyword evidence="6 10" id="KW-0675">Receptor</keyword>
<evidence type="ECO:0000256" key="6">
    <source>
        <dbReference type="ARBA" id="ARBA00023170"/>
    </source>
</evidence>